<dbReference type="Proteomes" id="UP000054560">
    <property type="component" value="Unassembled WGS sequence"/>
</dbReference>
<feature type="transmembrane region" description="Helical" evidence="1">
    <location>
        <begin position="101"/>
        <end position="121"/>
    </location>
</feature>
<evidence type="ECO:0000313" key="2">
    <source>
        <dbReference type="EMBL" id="KNC76114.1"/>
    </source>
</evidence>
<name>A0A0L0FH65_9EUKA</name>
<keyword evidence="1" id="KW-0472">Membrane</keyword>
<organism evidence="2 3">
    <name type="scientific">Sphaeroforma arctica JP610</name>
    <dbReference type="NCBI Taxonomy" id="667725"/>
    <lineage>
        <taxon>Eukaryota</taxon>
        <taxon>Ichthyosporea</taxon>
        <taxon>Ichthyophonida</taxon>
        <taxon>Sphaeroforma</taxon>
    </lineage>
</organism>
<keyword evidence="1" id="KW-0812">Transmembrane</keyword>
<protein>
    <submittedName>
        <fullName evidence="2">Uncharacterized protein</fullName>
    </submittedName>
</protein>
<feature type="transmembrane region" description="Helical" evidence="1">
    <location>
        <begin position="17"/>
        <end position="38"/>
    </location>
</feature>
<reference evidence="2 3" key="1">
    <citation type="submission" date="2011-02" db="EMBL/GenBank/DDBJ databases">
        <title>The Genome Sequence of Sphaeroforma arctica JP610.</title>
        <authorList>
            <consortium name="The Broad Institute Genome Sequencing Platform"/>
            <person name="Russ C."/>
            <person name="Cuomo C."/>
            <person name="Young S.K."/>
            <person name="Zeng Q."/>
            <person name="Gargeya S."/>
            <person name="Alvarado L."/>
            <person name="Berlin A."/>
            <person name="Chapman S.B."/>
            <person name="Chen Z."/>
            <person name="Freedman E."/>
            <person name="Gellesch M."/>
            <person name="Goldberg J."/>
            <person name="Griggs A."/>
            <person name="Gujja S."/>
            <person name="Heilman E."/>
            <person name="Heiman D."/>
            <person name="Howarth C."/>
            <person name="Mehta T."/>
            <person name="Neiman D."/>
            <person name="Pearson M."/>
            <person name="Roberts A."/>
            <person name="Saif S."/>
            <person name="Shea T."/>
            <person name="Shenoy N."/>
            <person name="Sisk P."/>
            <person name="Stolte C."/>
            <person name="Sykes S."/>
            <person name="White J."/>
            <person name="Yandava C."/>
            <person name="Burger G."/>
            <person name="Gray M.W."/>
            <person name="Holland P.W.H."/>
            <person name="King N."/>
            <person name="Lang F.B.F."/>
            <person name="Roger A.J."/>
            <person name="Ruiz-Trillo I."/>
            <person name="Haas B."/>
            <person name="Nusbaum C."/>
            <person name="Birren B."/>
        </authorList>
    </citation>
    <scope>NUCLEOTIDE SEQUENCE [LARGE SCALE GENOMIC DNA]</scope>
    <source>
        <strain evidence="2 3">JP610</strain>
    </source>
</reference>
<keyword evidence="1" id="KW-1133">Transmembrane helix</keyword>
<dbReference type="EMBL" id="KQ243252">
    <property type="protein sequence ID" value="KNC76114.1"/>
    <property type="molecule type" value="Genomic_DNA"/>
</dbReference>
<keyword evidence="3" id="KW-1185">Reference proteome</keyword>
<evidence type="ECO:0000256" key="1">
    <source>
        <dbReference type="SAM" id="Phobius"/>
    </source>
</evidence>
<evidence type="ECO:0000313" key="3">
    <source>
        <dbReference type="Proteomes" id="UP000054560"/>
    </source>
</evidence>
<dbReference type="GeneID" id="25911880"/>
<accession>A0A0L0FH65</accession>
<dbReference type="AlphaFoldDB" id="A0A0L0FH65"/>
<dbReference type="RefSeq" id="XP_014150016.1">
    <property type="nucleotide sequence ID" value="XM_014294541.1"/>
</dbReference>
<sequence>MSAAFQNRFQTPHKPPAWGNVLALYATLGLLCMVHNILSLNIFNRALSDVEGPAILITWLALAVSSIYYKNYAQDWANCVVVGWLDIIGLKMTISIINSHAFSGCTAIALLHMAVLTPVMLHDNVPELQTKVCIARVSFKCIN</sequence>
<gene>
    <name evidence="2" type="ORF">SARC_11376</name>
</gene>
<feature type="transmembrane region" description="Helical" evidence="1">
    <location>
        <begin position="50"/>
        <end position="69"/>
    </location>
</feature>
<proteinExistence type="predicted"/>